<dbReference type="InterPro" id="IPR036909">
    <property type="entry name" value="Cyt_c-like_dom_sf"/>
</dbReference>
<proteinExistence type="predicted"/>
<comment type="subcellular location">
    <subcellularLocation>
        <location evidence="1">Periplasm</location>
    </subcellularLocation>
</comment>
<evidence type="ECO:0000259" key="10">
    <source>
        <dbReference type="PROSITE" id="PS51007"/>
    </source>
</evidence>
<keyword evidence="6" id="KW-0560">Oxidoreductase</keyword>
<feature type="binding site" description="covalent" evidence="8">
    <location>
        <position position="79"/>
    </location>
    <ligand>
        <name>heme c</name>
        <dbReference type="ChEBI" id="CHEBI:61717"/>
        <label>1</label>
    </ligand>
</feature>
<reference evidence="11 12" key="1">
    <citation type="submission" date="2019-08" db="EMBL/GenBank/DDBJ databases">
        <title>Genomes sequence of Algoriphagus aquimarinus ACAM450.</title>
        <authorList>
            <person name="Bowman J.P."/>
        </authorList>
    </citation>
    <scope>NUCLEOTIDE SEQUENCE [LARGE SCALE GENOMIC DNA]</scope>
    <source>
        <strain evidence="11 12">ACAM 450</strain>
    </source>
</reference>
<keyword evidence="4" id="KW-0732">Signal</keyword>
<keyword evidence="3 9" id="KW-0479">Metal-binding</keyword>
<feature type="binding site" description="axial binding residue" evidence="9">
    <location>
        <position position="83"/>
    </location>
    <ligand>
        <name>heme c</name>
        <dbReference type="ChEBI" id="CHEBI:61717"/>
        <label>1</label>
    </ligand>
    <ligandPart>
        <name>Fe</name>
        <dbReference type="ChEBI" id="CHEBI:18248"/>
    </ligandPart>
</feature>
<dbReference type="PANTHER" id="PTHR30600">
    <property type="entry name" value="CYTOCHROME C PEROXIDASE-RELATED"/>
    <property type="match status" value="1"/>
</dbReference>
<dbReference type="Gene3D" id="1.10.760.10">
    <property type="entry name" value="Cytochrome c-like domain"/>
    <property type="match status" value="2"/>
</dbReference>
<evidence type="ECO:0000313" key="11">
    <source>
        <dbReference type="EMBL" id="TXE07999.1"/>
    </source>
</evidence>
<dbReference type="Pfam" id="PF03150">
    <property type="entry name" value="CCP_MauG"/>
    <property type="match status" value="1"/>
</dbReference>
<dbReference type="GO" id="GO:0046872">
    <property type="term" value="F:metal ion binding"/>
    <property type="evidence" value="ECO:0007669"/>
    <property type="project" value="UniProtKB-KW"/>
</dbReference>
<feature type="binding site" description="axial binding residue" evidence="9">
    <location>
        <position position="236"/>
    </location>
    <ligand>
        <name>heme c</name>
        <dbReference type="ChEBI" id="CHEBI:61717"/>
        <label>2</label>
    </ligand>
    <ligandPart>
        <name>Fe</name>
        <dbReference type="ChEBI" id="CHEBI:18248"/>
    </ligandPart>
</feature>
<feature type="binding site" description="covalent" evidence="8">
    <location>
        <position position="82"/>
    </location>
    <ligand>
        <name>heme c</name>
        <dbReference type="ChEBI" id="CHEBI:61717"/>
        <label>1</label>
    </ligand>
</feature>
<dbReference type="InterPro" id="IPR026259">
    <property type="entry name" value="MauG/Cytc_peroxidase"/>
</dbReference>
<dbReference type="SUPFAM" id="SSF46626">
    <property type="entry name" value="Cytochrome c"/>
    <property type="match status" value="2"/>
</dbReference>
<sequence>MRFQFPAWLGLICVCGLVSCGNTEENPISGPSQISLDGPDYFPANIAMPADNPLTMEGVQLGRLLFYEKKLSSDGTISCGSCHQQQKAFSDGKQFSLGVSDSIGNMNAMSLSNLHWQNKFFWNGRGASLEAQAVQPIEDQREMNLPIEEAVSRLQADSQYPSHFKSAFGTEEITSDLIGKALAQFERTLISANSKFDAWIRNDVELTTEEQLGLELFFTHPDPKLQLRGGNCSDCHLGFLTTGDPNGFSGFHNNGLDAEENLQMGLMKVTGNPFDKGKFKAPGLRNIALTAPYMHDGRFGTLEEVLDHYNDHIQNSSTLDVLILEANNELSDGSDAIKLHLSEGEKKAIIAFLHTLTDQQFITDSKFSNPFN</sequence>
<keyword evidence="7 9" id="KW-0408">Iron</keyword>
<feature type="binding site" description="covalent" evidence="8">
    <location>
        <position position="232"/>
    </location>
    <ligand>
        <name>heme c</name>
        <dbReference type="ChEBI" id="CHEBI:61717"/>
        <label>2</label>
    </ligand>
</feature>
<dbReference type="GO" id="GO:0020037">
    <property type="term" value="F:heme binding"/>
    <property type="evidence" value="ECO:0007669"/>
    <property type="project" value="InterPro"/>
</dbReference>
<accession>A0A5C7AJI6</accession>
<evidence type="ECO:0000256" key="4">
    <source>
        <dbReference type="ARBA" id="ARBA00022729"/>
    </source>
</evidence>
<protein>
    <submittedName>
        <fullName evidence="11">Cytochrome-c peroxidase</fullName>
    </submittedName>
</protein>
<evidence type="ECO:0000256" key="2">
    <source>
        <dbReference type="ARBA" id="ARBA00022617"/>
    </source>
</evidence>
<name>A0A5C7AJI6_9BACT</name>
<evidence type="ECO:0000256" key="6">
    <source>
        <dbReference type="ARBA" id="ARBA00023002"/>
    </source>
</evidence>
<dbReference type="PANTHER" id="PTHR30600:SF10">
    <property type="entry name" value="BLL6722 PROTEIN"/>
    <property type="match status" value="1"/>
</dbReference>
<organism evidence="11 12">
    <name type="scientific">Algoriphagus aquimarinus</name>
    <dbReference type="NCBI Taxonomy" id="237018"/>
    <lineage>
        <taxon>Bacteria</taxon>
        <taxon>Pseudomonadati</taxon>
        <taxon>Bacteroidota</taxon>
        <taxon>Cytophagia</taxon>
        <taxon>Cytophagales</taxon>
        <taxon>Cyclobacteriaceae</taxon>
        <taxon>Algoriphagus</taxon>
    </lineage>
</organism>
<comment type="caution">
    <text evidence="11">The sequence shown here is derived from an EMBL/GenBank/DDBJ whole genome shotgun (WGS) entry which is preliminary data.</text>
</comment>
<comment type="cofactor">
    <cofactor evidence="8">
        <name>heme</name>
        <dbReference type="ChEBI" id="CHEBI:30413"/>
    </cofactor>
    <text evidence="8">Binds 2 heme groups.</text>
</comment>
<dbReference type="OrthoDB" id="9805202at2"/>
<dbReference type="RefSeq" id="WP_146918904.1">
    <property type="nucleotide sequence ID" value="NZ_VORW01000011.1"/>
</dbReference>
<comment type="PTM">
    <text evidence="8">Binds 2 heme groups per subunit.</text>
</comment>
<evidence type="ECO:0000256" key="5">
    <source>
        <dbReference type="ARBA" id="ARBA00022764"/>
    </source>
</evidence>
<dbReference type="GO" id="GO:0042597">
    <property type="term" value="C:periplasmic space"/>
    <property type="evidence" value="ECO:0007669"/>
    <property type="project" value="UniProtKB-SubCell"/>
</dbReference>
<evidence type="ECO:0000256" key="1">
    <source>
        <dbReference type="ARBA" id="ARBA00004418"/>
    </source>
</evidence>
<keyword evidence="5" id="KW-0574">Periplasm</keyword>
<dbReference type="InterPro" id="IPR004852">
    <property type="entry name" value="Di-haem_cyt_c_peroxidsae"/>
</dbReference>
<dbReference type="InterPro" id="IPR009056">
    <property type="entry name" value="Cyt_c-like_dom"/>
</dbReference>
<evidence type="ECO:0000256" key="8">
    <source>
        <dbReference type="PIRSR" id="PIRSR000294-1"/>
    </source>
</evidence>
<dbReference type="PROSITE" id="PS51007">
    <property type="entry name" value="CYTC"/>
    <property type="match status" value="1"/>
</dbReference>
<gene>
    <name evidence="11" type="ORF">ESV85_14865</name>
</gene>
<evidence type="ECO:0000313" key="12">
    <source>
        <dbReference type="Proteomes" id="UP000321935"/>
    </source>
</evidence>
<dbReference type="PIRSF" id="PIRSF000294">
    <property type="entry name" value="Cytochrome-c_peroxidase"/>
    <property type="match status" value="1"/>
</dbReference>
<dbReference type="AlphaFoldDB" id="A0A5C7AJI6"/>
<evidence type="ECO:0000256" key="7">
    <source>
        <dbReference type="ARBA" id="ARBA00023004"/>
    </source>
</evidence>
<keyword evidence="11" id="KW-0575">Peroxidase</keyword>
<feature type="binding site" description="covalent" evidence="8">
    <location>
        <position position="235"/>
    </location>
    <ligand>
        <name>heme c</name>
        <dbReference type="ChEBI" id="CHEBI:61717"/>
        <label>2</label>
    </ligand>
</feature>
<dbReference type="Proteomes" id="UP000321935">
    <property type="component" value="Unassembled WGS sequence"/>
</dbReference>
<feature type="domain" description="Cytochrome c" evidence="10">
    <location>
        <begin position="208"/>
        <end position="357"/>
    </location>
</feature>
<dbReference type="PROSITE" id="PS51257">
    <property type="entry name" value="PROKAR_LIPOPROTEIN"/>
    <property type="match status" value="1"/>
</dbReference>
<dbReference type="EMBL" id="VORW01000011">
    <property type="protein sequence ID" value="TXE07999.1"/>
    <property type="molecule type" value="Genomic_DNA"/>
</dbReference>
<evidence type="ECO:0000256" key="3">
    <source>
        <dbReference type="ARBA" id="ARBA00022723"/>
    </source>
</evidence>
<dbReference type="GO" id="GO:0009055">
    <property type="term" value="F:electron transfer activity"/>
    <property type="evidence" value="ECO:0007669"/>
    <property type="project" value="InterPro"/>
</dbReference>
<keyword evidence="2 8" id="KW-0349">Heme</keyword>
<dbReference type="InterPro" id="IPR051395">
    <property type="entry name" value="Cytochrome_c_Peroxidase/MauG"/>
</dbReference>
<evidence type="ECO:0000256" key="9">
    <source>
        <dbReference type="PIRSR" id="PIRSR000294-2"/>
    </source>
</evidence>
<dbReference type="GO" id="GO:0004130">
    <property type="term" value="F:cytochrome-c peroxidase activity"/>
    <property type="evidence" value="ECO:0007669"/>
    <property type="project" value="TreeGrafter"/>
</dbReference>